<keyword evidence="4" id="KW-0808">Transferase</keyword>
<proteinExistence type="predicted"/>
<keyword evidence="2" id="KW-0963">Cytoplasm</keyword>
<keyword evidence="6" id="KW-1185">Reference proteome</keyword>
<evidence type="ECO:0000256" key="2">
    <source>
        <dbReference type="ARBA" id="ARBA00022490"/>
    </source>
</evidence>
<protein>
    <submittedName>
        <fullName evidence="7">Dual serine/threonine and tyrosine protein kinase-like</fullName>
    </submittedName>
</protein>
<dbReference type="PANTHER" id="PTHR46392:SF1">
    <property type="entry name" value="DUAL SERINE_THREONINE AND TYROSINE PROTEIN KINASE"/>
    <property type="match status" value="1"/>
</dbReference>
<evidence type="ECO:0000313" key="7">
    <source>
        <dbReference type="RefSeq" id="XP_013783537.2"/>
    </source>
</evidence>
<dbReference type="RefSeq" id="XP_013783537.2">
    <property type="nucleotide sequence ID" value="XM_013928083.2"/>
</dbReference>
<organism evidence="6 7">
    <name type="scientific">Limulus polyphemus</name>
    <name type="common">Atlantic horseshoe crab</name>
    <dbReference type="NCBI Taxonomy" id="6850"/>
    <lineage>
        <taxon>Eukaryota</taxon>
        <taxon>Metazoa</taxon>
        <taxon>Ecdysozoa</taxon>
        <taxon>Arthropoda</taxon>
        <taxon>Chelicerata</taxon>
        <taxon>Merostomata</taxon>
        <taxon>Xiphosura</taxon>
        <taxon>Limulidae</taxon>
        <taxon>Limulus</taxon>
    </lineage>
</organism>
<sequence>MTWDLMMTPKRIEFARKHEADLYSSLMAVASEKQDEIRDLIVTTVSWMREDLLEKAADWEFQSLCVCEVEKVSYHNIQICTSEIQQLVLDSLNCAIAEKLVGSLSCLQDCYVGTLERCLSSLEKHCNEESPCRASNSLRQILNAAYQVDVTVDTSASLLRTVFFKMKQVSLNNLS</sequence>
<dbReference type="InterPro" id="IPR051302">
    <property type="entry name" value="Dual_SerThr-Tyr_Kinase"/>
</dbReference>
<evidence type="ECO:0000256" key="3">
    <source>
        <dbReference type="ARBA" id="ARBA00022527"/>
    </source>
</evidence>
<name>A0ABM1BK23_LIMPO</name>
<gene>
    <name evidence="7" type="primary">LOC106467708</name>
</gene>
<reference evidence="7" key="1">
    <citation type="submission" date="2025-08" db="UniProtKB">
        <authorList>
            <consortium name="RefSeq"/>
        </authorList>
    </citation>
    <scope>IDENTIFICATION</scope>
    <source>
        <tissue evidence="7">Muscle</tissue>
    </source>
</reference>
<keyword evidence="3" id="KW-0723">Serine/threonine-protein kinase</keyword>
<dbReference type="Proteomes" id="UP000694941">
    <property type="component" value="Unplaced"/>
</dbReference>
<accession>A0ABM1BK23</accession>
<evidence type="ECO:0000313" key="6">
    <source>
        <dbReference type="Proteomes" id="UP000694941"/>
    </source>
</evidence>
<evidence type="ECO:0000256" key="5">
    <source>
        <dbReference type="ARBA" id="ARBA00022777"/>
    </source>
</evidence>
<comment type="subcellular location">
    <subcellularLocation>
        <location evidence="1">Cytoplasm</location>
    </subcellularLocation>
</comment>
<dbReference type="PANTHER" id="PTHR46392">
    <property type="entry name" value="DUAL SERINE/THREONINE AND TYROSINE PROTEIN KINASE"/>
    <property type="match status" value="1"/>
</dbReference>
<keyword evidence="5" id="KW-0418">Kinase</keyword>
<dbReference type="GeneID" id="106467708"/>
<evidence type="ECO:0000256" key="4">
    <source>
        <dbReference type="ARBA" id="ARBA00022679"/>
    </source>
</evidence>
<evidence type="ECO:0000256" key="1">
    <source>
        <dbReference type="ARBA" id="ARBA00004496"/>
    </source>
</evidence>